<keyword evidence="1" id="KW-0488">Methylation</keyword>
<dbReference type="InterPro" id="IPR051310">
    <property type="entry name" value="MCP_chemotaxis"/>
</dbReference>
<dbReference type="SUPFAM" id="SSF58104">
    <property type="entry name" value="Methyl-accepting chemotaxis protein (MCP) signaling domain"/>
    <property type="match status" value="1"/>
</dbReference>
<dbReference type="EMBL" id="CP136508">
    <property type="protein sequence ID" value="WUR11157.1"/>
    <property type="molecule type" value="Genomic_DNA"/>
</dbReference>
<sequence length="643" mass="67806">MQRLRLLPKFLVVSAVFLLPLLLATGFLMTELQRSVTAARMERTGAAVILRLAEIAHLARQHRSLEHLRLAGRQELDSATPARKLTAQLDALVQWRDDLDGATLPSFDALARQWAVLRRADAQRSAKASFAQHSALIAESSRLMAQVADSSGLSLDPEVGTHRLIRLFTATFAETTEQLAVIGARGGAYIDSGLLEANEDQLLNAAALLARHELERMPDQLASAVAADPAFAQQLSPYRHAIAAAHAFLDRARNEVTNAVDQTSGRQFNAAGAEAADGLHGIVRTAAAALDRLLAQRQTRDTLRRNLVLTALVGAIVLAAWLYAGLYRSFARDIGTLHGAVHAAAAGNLSVRIGSPARDELGSLTNAFGEMLRSLEALVADVRLGAGRIGGTADELAAGNAGLSERTGAQAAALAQTVASMRALADAVQHNAVHVQHGDELASAAGAIATRSGNDVRAVVEVVGSMRAGSQRIADIIGVIDAIAFQTNILALNAAVEAARAGPQGRGFAVVATEVRNLAQRCAAAALEVKQLIAAAVADAEQGSARADTASRTTAQLLDAVQRMTEVLTRIRAVEAAQRSEIAALNDALERIDRMNRRNAALTASAAEGASRIHAESSLLNGALRRFRLGAAPSAEDRRALTT</sequence>
<evidence type="ECO:0000313" key="8">
    <source>
        <dbReference type="Proteomes" id="UP000321323"/>
    </source>
</evidence>
<feature type="domain" description="Methyl-accepting transducer" evidence="5">
    <location>
        <begin position="385"/>
        <end position="614"/>
    </location>
</feature>
<evidence type="ECO:0000256" key="1">
    <source>
        <dbReference type="ARBA" id="ARBA00022481"/>
    </source>
</evidence>
<gene>
    <name evidence="7" type="ORF">E7V67_015670</name>
</gene>
<keyword evidence="8" id="KW-1185">Reference proteome</keyword>
<reference evidence="7 8" key="1">
    <citation type="journal article" date="2019" name="Int. J. Syst. Evol. Microbiol.">
        <title>The Draft Whole-Genome Sequence of the Antibiotic Producer Empedobacter haloabium ATCC 31962 Provides Indications for Its Taxonomic Reclassification.</title>
        <authorList>
            <person name="Miess H."/>
            <person name="Arlt P."/>
            <person name="Apel A.K."/>
            <person name="Weber T."/>
            <person name="Nieselt K."/>
            <person name="Hanssen F."/>
            <person name="Czemmel S."/>
            <person name="Nahnsen S."/>
            <person name="Gross H."/>
        </authorList>
    </citation>
    <scope>NUCLEOTIDE SEQUENCE [LARGE SCALE GENOMIC DNA]</scope>
    <source>
        <strain evidence="7 8">ATCC 31962</strain>
    </source>
</reference>
<dbReference type="Pfam" id="PF00015">
    <property type="entry name" value="MCPsignal"/>
    <property type="match status" value="1"/>
</dbReference>
<dbReference type="Pfam" id="PF00672">
    <property type="entry name" value="HAMP"/>
    <property type="match status" value="1"/>
</dbReference>
<evidence type="ECO:0000256" key="2">
    <source>
        <dbReference type="ARBA" id="ARBA00029447"/>
    </source>
</evidence>
<dbReference type="PANTHER" id="PTHR43531">
    <property type="entry name" value="PROTEIN ICFG"/>
    <property type="match status" value="1"/>
</dbReference>
<feature type="domain" description="HAMP" evidence="6">
    <location>
        <begin position="328"/>
        <end position="380"/>
    </location>
</feature>
<keyword evidence="3" id="KW-0807">Transducer</keyword>
<dbReference type="PROSITE" id="PS50111">
    <property type="entry name" value="CHEMOTAXIS_TRANSDUC_2"/>
    <property type="match status" value="1"/>
</dbReference>
<evidence type="ECO:0000259" key="5">
    <source>
        <dbReference type="PROSITE" id="PS50111"/>
    </source>
</evidence>
<keyword evidence="4" id="KW-0472">Membrane</keyword>
<protein>
    <submittedName>
        <fullName evidence="7">Methyl-accepting chemotaxis protein</fullName>
    </submittedName>
</protein>
<proteinExistence type="inferred from homology"/>
<evidence type="ECO:0000259" key="6">
    <source>
        <dbReference type="PROSITE" id="PS50885"/>
    </source>
</evidence>
<dbReference type="SMART" id="SM00283">
    <property type="entry name" value="MA"/>
    <property type="match status" value="1"/>
</dbReference>
<keyword evidence="4" id="KW-1133">Transmembrane helix</keyword>
<organism evidence="7 8">
    <name type="scientific">[Empedobacter] haloabium</name>
    <dbReference type="NCBI Taxonomy" id="592317"/>
    <lineage>
        <taxon>Bacteria</taxon>
        <taxon>Pseudomonadati</taxon>
        <taxon>Pseudomonadota</taxon>
        <taxon>Betaproteobacteria</taxon>
        <taxon>Burkholderiales</taxon>
        <taxon>Oxalobacteraceae</taxon>
        <taxon>Telluria group</taxon>
        <taxon>Telluria group incertae sedis</taxon>
    </lineage>
</organism>
<dbReference type="Proteomes" id="UP000321323">
    <property type="component" value="Chromosome"/>
</dbReference>
<dbReference type="InterPro" id="IPR004089">
    <property type="entry name" value="MCPsignal_dom"/>
</dbReference>
<comment type="similarity">
    <text evidence="2">Belongs to the methyl-accepting chemotaxis (MCP) protein family.</text>
</comment>
<name>A0ABZ1UEG3_9BURK</name>
<feature type="transmembrane region" description="Helical" evidence="4">
    <location>
        <begin position="307"/>
        <end position="326"/>
    </location>
</feature>
<keyword evidence="4" id="KW-0812">Transmembrane</keyword>
<evidence type="ECO:0000256" key="3">
    <source>
        <dbReference type="PROSITE-ProRule" id="PRU00284"/>
    </source>
</evidence>
<evidence type="ECO:0000256" key="4">
    <source>
        <dbReference type="SAM" id="Phobius"/>
    </source>
</evidence>
<evidence type="ECO:0000313" key="7">
    <source>
        <dbReference type="EMBL" id="WUR11157.1"/>
    </source>
</evidence>
<accession>A0ABZ1UEG3</accession>
<dbReference type="PROSITE" id="PS50885">
    <property type="entry name" value="HAMP"/>
    <property type="match status" value="1"/>
</dbReference>
<dbReference type="Gene3D" id="1.10.287.950">
    <property type="entry name" value="Methyl-accepting chemotaxis protein"/>
    <property type="match status" value="1"/>
</dbReference>
<dbReference type="PANTHER" id="PTHR43531:SF14">
    <property type="entry name" value="METHYL-ACCEPTING CHEMOTAXIS PROTEIN I-RELATED"/>
    <property type="match status" value="1"/>
</dbReference>
<dbReference type="InterPro" id="IPR003660">
    <property type="entry name" value="HAMP_dom"/>
</dbReference>
<dbReference type="SMART" id="SM00304">
    <property type="entry name" value="HAMP"/>
    <property type="match status" value="1"/>
</dbReference>